<dbReference type="InterPro" id="IPR004441">
    <property type="entry name" value="rRNA_MeTrfase_TrmH"/>
</dbReference>
<keyword evidence="6" id="KW-1185">Reference proteome</keyword>
<dbReference type="Pfam" id="PF00588">
    <property type="entry name" value="SpoU_methylase"/>
    <property type="match status" value="1"/>
</dbReference>
<evidence type="ECO:0000256" key="2">
    <source>
        <dbReference type="ARBA" id="ARBA00022679"/>
    </source>
</evidence>
<dbReference type="Gene3D" id="3.40.1280.10">
    <property type="match status" value="1"/>
</dbReference>
<evidence type="ECO:0000313" key="6">
    <source>
        <dbReference type="Proteomes" id="UP000825886"/>
    </source>
</evidence>
<dbReference type="EMBL" id="CP081864">
    <property type="protein sequence ID" value="QZN94885.1"/>
    <property type="molecule type" value="Genomic_DNA"/>
</dbReference>
<sequence>MSDSAGSKSGKVRVMYVRNEDEKKNSRTGDGARDRRNDNEKTGRRDNRDKDGRSKGPYESRDNRDKEGRSKGPYESRDNRDKEGRSKGPYESRDNRDKEGRSKGPYESRDNRDKDGRSKGPYASRDSRDKDGRGKPRDNRDNRDKDGRTKPRDPRDMNPRYVRENPHRNNDNAGRDDRADYGRGSDSPWKTVSRAPDAAETPDHGGIVGKSHLDPEQIRRQRQEETRVYGENACQALFTNRPDAIVRAWFLQEVTPRFREALRWMAANRKAYHVVDDEELTKASGTDHHGGVCFLIKKRQGSDVNDYLAQVQTKETDCVLALENVGNPHNLGGIVRSCAHFGVEGVLIHDPSLLESGAAVRTAEGGAEHVNAIQTDSFPSALDAFRAAGYTIATTSSHKGQPLAQTALPKKVVLVVGHEGDGLTDSTWQQGDLPLSIGGTGKVESLNISVATGILLSEWWRQHSITEA</sequence>
<evidence type="ECO:0000256" key="1">
    <source>
        <dbReference type="ARBA" id="ARBA00022603"/>
    </source>
</evidence>
<dbReference type="InterPro" id="IPR029026">
    <property type="entry name" value="tRNA_m1G_MTases_N"/>
</dbReference>
<dbReference type="InterPro" id="IPR029028">
    <property type="entry name" value="Alpha/beta_knot_MTases"/>
</dbReference>
<dbReference type="InterPro" id="IPR013123">
    <property type="entry name" value="SpoU_subst-bd"/>
</dbReference>
<evidence type="ECO:0000259" key="4">
    <source>
        <dbReference type="SMART" id="SM00967"/>
    </source>
</evidence>
<dbReference type="SUPFAM" id="SSF75217">
    <property type="entry name" value="alpha/beta knot"/>
    <property type="match status" value="1"/>
</dbReference>
<dbReference type="InterPro" id="IPR029064">
    <property type="entry name" value="Ribosomal_eL30-like_sf"/>
</dbReference>
<dbReference type="PANTHER" id="PTHR46429:SF2">
    <property type="entry name" value="TRNA_RRNA METHYLTRANSFERASE"/>
    <property type="match status" value="1"/>
</dbReference>
<feature type="compositionally biased region" description="Basic and acidic residues" evidence="3">
    <location>
        <begin position="211"/>
        <end position="226"/>
    </location>
</feature>
<feature type="region of interest" description="Disordered" evidence="3">
    <location>
        <begin position="1"/>
        <end position="226"/>
    </location>
</feature>
<feature type="compositionally biased region" description="Basic and acidic residues" evidence="3">
    <location>
        <begin position="18"/>
        <end position="118"/>
    </location>
</feature>
<evidence type="ECO:0000256" key="3">
    <source>
        <dbReference type="SAM" id="MobiDB-lite"/>
    </source>
</evidence>
<protein>
    <submittedName>
        <fullName evidence="5">tRNA/rRNA methyltransferase</fullName>
        <ecNumber evidence="5">2.1.1.-</ecNumber>
    </submittedName>
</protein>
<dbReference type="GO" id="GO:0032259">
    <property type="term" value="P:methylation"/>
    <property type="evidence" value="ECO:0007669"/>
    <property type="project" value="UniProtKB-KW"/>
</dbReference>
<dbReference type="RefSeq" id="WP_222157997.1">
    <property type="nucleotide sequence ID" value="NZ_CP081864.1"/>
</dbReference>
<gene>
    <name evidence="5" type="ORF">K6K13_16725</name>
</gene>
<accession>A0ABX9AI89</accession>
<reference evidence="5 6" key="1">
    <citation type="submission" date="2021-08" db="EMBL/GenBank/DDBJ databases">
        <title>Culture and genomic analysis of Symbiopectobacterium purcellii sp. nov. gen. nov., isolated from the leafhopper Empoasca decipiens.</title>
        <authorList>
            <person name="Nadal-Jimenez P."/>
            <person name="Siozios S."/>
            <person name="Halliday N."/>
            <person name="Camara M."/>
            <person name="Hurst G.D.D."/>
        </authorList>
    </citation>
    <scope>NUCLEOTIDE SEQUENCE [LARGE SCALE GENOMIC DNA]</scope>
    <source>
        <strain evidence="5 6">SyEd1</strain>
    </source>
</reference>
<feature type="domain" description="RNA 2-O ribose methyltransferase substrate binding" evidence="4">
    <location>
        <begin position="227"/>
        <end position="302"/>
    </location>
</feature>
<dbReference type="GO" id="GO:0008168">
    <property type="term" value="F:methyltransferase activity"/>
    <property type="evidence" value="ECO:0007669"/>
    <property type="project" value="UniProtKB-KW"/>
</dbReference>
<dbReference type="Pfam" id="PF08032">
    <property type="entry name" value="SpoU_sub_bind"/>
    <property type="match status" value="1"/>
</dbReference>
<evidence type="ECO:0000313" key="5">
    <source>
        <dbReference type="EMBL" id="QZN94885.1"/>
    </source>
</evidence>
<dbReference type="Gene3D" id="3.30.1330.30">
    <property type="match status" value="1"/>
</dbReference>
<dbReference type="CDD" id="cd18095">
    <property type="entry name" value="SpoU-like_rRNA-MTase"/>
    <property type="match status" value="1"/>
</dbReference>
<keyword evidence="1 5" id="KW-0489">Methyltransferase</keyword>
<dbReference type="SUPFAM" id="SSF55315">
    <property type="entry name" value="L30e-like"/>
    <property type="match status" value="1"/>
</dbReference>
<organism evidence="5 6">
    <name type="scientific">Symbiopectobacterium purcellii</name>
    <dbReference type="NCBI Taxonomy" id="2871826"/>
    <lineage>
        <taxon>Bacteria</taxon>
        <taxon>Pseudomonadati</taxon>
        <taxon>Pseudomonadota</taxon>
        <taxon>Gammaproteobacteria</taxon>
        <taxon>Enterobacterales</taxon>
        <taxon>Enterobacteriaceae</taxon>
    </lineage>
</organism>
<dbReference type="Proteomes" id="UP000825886">
    <property type="component" value="Chromosome"/>
</dbReference>
<feature type="compositionally biased region" description="Basic and acidic residues" evidence="3">
    <location>
        <begin position="125"/>
        <end position="183"/>
    </location>
</feature>
<keyword evidence="2 5" id="KW-0808">Transferase</keyword>
<dbReference type="SMART" id="SM00967">
    <property type="entry name" value="SpoU_sub_bind"/>
    <property type="match status" value="1"/>
</dbReference>
<dbReference type="NCBIfam" id="NF008117">
    <property type="entry name" value="PRK10864.1"/>
    <property type="match status" value="1"/>
</dbReference>
<dbReference type="EC" id="2.1.1.-" evidence="5"/>
<name>A0ABX9AI89_9ENTR</name>
<proteinExistence type="predicted"/>
<dbReference type="PANTHER" id="PTHR46429">
    <property type="entry name" value="23S RRNA (GUANOSINE-2'-O-)-METHYLTRANSFERASE RLMB"/>
    <property type="match status" value="1"/>
</dbReference>
<dbReference type="InterPro" id="IPR001537">
    <property type="entry name" value="SpoU_MeTrfase"/>
</dbReference>